<accession>A0A4Y2SN85</accession>
<evidence type="ECO:0000313" key="2">
    <source>
        <dbReference type="Proteomes" id="UP000499080"/>
    </source>
</evidence>
<protein>
    <submittedName>
        <fullName evidence="1">Uncharacterized protein</fullName>
    </submittedName>
</protein>
<organism evidence="1 2">
    <name type="scientific">Araneus ventricosus</name>
    <name type="common">Orbweaver spider</name>
    <name type="synonym">Epeira ventricosa</name>
    <dbReference type="NCBI Taxonomy" id="182803"/>
    <lineage>
        <taxon>Eukaryota</taxon>
        <taxon>Metazoa</taxon>
        <taxon>Ecdysozoa</taxon>
        <taxon>Arthropoda</taxon>
        <taxon>Chelicerata</taxon>
        <taxon>Arachnida</taxon>
        <taxon>Araneae</taxon>
        <taxon>Araneomorphae</taxon>
        <taxon>Entelegynae</taxon>
        <taxon>Araneoidea</taxon>
        <taxon>Araneidae</taxon>
        <taxon>Araneus</taxon>
    </lineage>
</organism>
<proteinExistence type="predicted"/>
<sequence length="85" mass="9712">MVCLRSNEFLLGKDEPNNTIYTQSGIVDFTSAEFQQKRSVLADEVLYIDTMMPELSYVPASTPQTPQSLLIKEKRHQRSSNRGNF</sequence>
<dbReference type="Proteomes" id="UP000499080">
    <property type="component" value="Unassembled WGS sequence"/>
</dbReference>
<name>A0A4Y2SN85_ARAVE</name>
<keyword evidence="2" id="KW-1185">Reference proteome</keyword>
<gene>
    <name evidence="1" type="ORF">AVEN_213518_1</name>
</gene>
<comment type="caution">
    <text evidence="1">The sequence shown here is derived from an EMBL/GenBank/DDBJ whole genome shotgun (WGS) entry which is preliminary data.</text>
</comment>
<reference evidence="1 2" key="1">
    <citation type="journal article" date="2019" name="Sci. Rep.">
        <title>Orb-weaving spider Araneus ventricosus genome elucidates the spidroin gene catalogue.</title>
        <authorList>
            <person name="Kono N."/>
            <person name="Nakamura H."/>
            <person name="Ohtoshi R."/>
            <person name="Moran D.A.P."/>
            <person name="Shinohara A."/>
            <person name="Yoshida Y."/>
            <person name="Fujiwara M."/>
            <person name="Mori M."/>
            <person name="Tomita M."/>
            <person name="Arakawa K."/>
        </authorList>
    </citation>
    <scope>NUCLEOTIDE SEQUENCE [LARGE SCALE GENOMIC DNA]</scope>
</reference>
<dbReference type="AlphaFoldDB" id="A0A4Y2SN85"/>
<dbReference type="EMBL" id="BGPR01022943">
    <property type="protein sequence ID" value="GBN89738.1"/>
    <property type="molecule type" value="Genomic_DNA"/>
</dbReference>
<evidence type="ECO:0000313" key="1">
    <source>
        <dbReference type="EMBL" id="GBN89738.1"/>
    </source>
</evidence>